<feature type="region of interest" description="Disordered" evidence="1">
    <location>
        <begin position="1"/>
        <end position="71"/>
    </location>
</feature>
<accession>A0ABN8XTZ6</accession>
<organism evidence="2 3">
    <name type="scientific">Rangifer tarandus platyrhynchus</name>
    <name type="common">Svalbard reindeer</name>
    <dbReference type="NCBI Taxonomy" id="3082113"/>
    <lineage>
        <taxon>Eukaryota</taxon>
        <taxon>Metazoa</taxon>
        <taxon>Chordata</taxon>
        <taxon>Craniata</taxon>
        <taxon>Vertebrata</taxon>
        <taxon>Euteleostomi</taxon>
        <taxon>Mammalia</taxon>
        <taxon>Eutheria</taxon>
        <taxon>Laurasiatheria</taxon>
        <taxon>Artiodactyla</taxon>
        <taxon>Ruminantia</taxon>
        <taxon>Pecora</taxon>
        <taxon>Cervidae</taxon>
        <taxon>Odocoileinae</taxon>
        <taxon>Rangifer</taxon>
    </lineage>
</organism>
<evidence type="ECO:0000313" key="2">
    <source>
        <dbReference type="EMBL" id="CAI9152503.1"/>
    </source>
</evidence>
<dbReference type="EMBL" id="OX459937">
    <property type="protein sequence ID" value="CAI9152503.1"/>
    <property type="molecule type" value="Genomic_DNA"/>
</dbReference>
<protein>
    <submittedName>
        <fullName evidence="2">Uncharacterized protein</fullName>
    </submittedName>
</protein>
<sequence length="71" mass="7777">MVASAGPGRPEQSSTDRPGVQSERLQRLKFPAPTEQLWRLQGLAMPSGAAAPPRGEHGTRRNNCMPVQKQR</sequence>
<proteinExistence type="predicted"/>
<dbReference type="Proteomes" id="UP001176941">
    <property type="component" value="Chromosome 1"/>
</dbReference>
<name>A0ABN8XTZ6_RANTA</name>
<reference evidence="2" key="1">
    <citation type="submission" date="2023-04" db="EMBL/GenBank/DDBJ databases">
        <authorList>
            <consortium name="ELIXIR-Norway"/>
        </authorList>
    </citation>
    <scope>NUCLEOTIDE SEQUENCE [LARGE SCALE GENOMIC DNA]</scope>
</reference>
<evidence type="ECO:0000313" key="3">
    <source>
        <dbReference type="Proteomes" id="UP001176941"/>
    </source>
</evidence>
<keyword evidence="3" id="KW-1185">Reference proteome</keyword>
<evidence type="ECO:0000256" key="1">
    <source>
        <dbReference type="SAM" id="MobiDB-lite"/>
    </source>
</evidence>
<gene>
    <name evidence="2" type="ORF">MRATA1EN1_LOCUS1465</name>
</gene>